<dbReference type="EMBL" id="QBIY01011371">
    <property type="protein sequence ID" value="RXN32457.1"/>
    <property type="molecule type" value="Genomic_DNA"/>
</dbReference>
<protein>
    <submittedName>
        <fullName evidence="2">Proline-rich 2</fullName>
    </submittedName>
</protein>
<feature type="region of interest" description="Disordered" evidence="1">
    <location>
        <begin position="74"/>
        <end position="98"/>
    </location>
</feature>
<evidence type="ECO:0000256" key="1">
    <source>
        <dbReference type="SAM" id="MobiDB-lite"/>
    </source>
</evidence>
<proteinExistence type="predicted"/>
<feature type="region of interest" description="Disordered" evidence="1">
    <location>
        <begin position="41"/>
        <end position="62"/>
    </location>
</feature>
<feature type="compositionally biased region" description="Low complexity" evidence="1">
    <location>
        <begin position="41"/>
        <end position="51"/>
    </location>
</feature>
<sequence length="98" mass="10722">MPSKQLTRVRFPANAFPLAPAEIEAELLLRPPAAPKNFWTSRSAAAKSRASPSGNRTPVFRVTGGDTVHYTNEESRTQAFSPSRRAITDITRRTAPTA</sequence>
<evidence type="ECO:0000313" key="3">
    <source>
        <dbReference type="Proteomes" id="UP000290572"/>
    </source>
</evidence>
<gene>
    <name evidence="2" type="ORF">ROHU_004622</name>
</gene>
<dbReference type="Proteomes" id="UP000290572">
    <property type="component" value="Unassembled WGS sequence"/>
</dbReference>
<organism evidence="2 3">
    <name type="scientific">Labeo rohita</name>
    <name type="common">Indian major carp</name>
    <name type="synonym">Cyprinus rohita</name>
    <dbReference type="NCBI Taxonomy" id="84645"/>
    <lineage>
        <taxon>Eukaryota</taxon>
        <taxon>Metazoa</taxon>
        <taxon>Chordata</taxon>
        <taxon>Craniata</taxon>
        <taxon>Vertebrata</taxon>
        <taxon>Euteleostomi</taxon>
        <taxon>Actinopterygii</taxon>
        <taxon>Neopterygii</taxon>
        <taxon>Teleostei</taxon>
        <taxon>Ostariophysi</taxon>
        <taxon>Cypriniformes</taxon>
        <taxon>Cyprinidae</taxon>
        <taxon>Labeoninae</taxon>
        <taxon>Labeonini</taxon>
        <taxon>Labeo</taxon>
    </lineage>
</organism>
<dbReference type="AlphaFoldDB" id="A0A498NLJ0"/>
<evidence type="ECO:0000313" key="2">
    <source>
        <dbReference type="EMBL" id="RXN32457.1"/>
    </source>
</evidence>
<accession>A0A498NLJ0</accession>
<keyword evidence="3" id="KW-1185">Reference proteome</keyword>
<comment type="caution">
    <text evidence="2">The sequence shown here is derived from an EMBL/GenBank/DDBJ whole genome shotgun (WGS) entry which is preliminary data.</text>
</comment>
<reference evidence="2 3" key="1">
    <citation type="submission" date="2018-03" db="EMBL/GenBank/DDBJ databases">
        <title>Draft genome sequence of Rohu Carp (Labeo rohita).</title>
        <authorList>
            <person name="Das P."/>
            <person name="Kushwaha B."/>
            <person name="Joshi C.G."/>
            <person name="Kumar D."/>
            <person name="Nagpure N.S."/>
            <person name="Sahoo L."/>
            <person name="Das S.P."/>
            <person name="Bit A."/>
            <person name="Patnaik S."/>
            <person name="Meher P.K."/>
            <person name="Jayasankar P."/>
            <person name="Koringa P.G."/>
            <person name="Patel N.V."/>
            <person name="Hinsu A.T."/>
            <person name="Kumar R."/>
            <person name="Pandey M."/>
            <person name="Agarwal S."/>
            <person name="Srivastava S."/>
            <person name="Singh M."/>
            <person name="Iquebal M.A."/>
            <person name="Jaiswal S."/>
            <person name="Angadi U.B."/>
            <person name="Kumar N."/>
            <person name="Raza M."/>
            <person name="Shah T.M."/>
            <person name="Rai A."/>
            <person name="Jena J.K."/>
        </authorList>
    </citation>
    <scope>NUCLEOTIDE SEQUENCE [LARGE SCALE GENOMIC DNA]</scope>
    <source>
        <strain evidence="2">DASCIFA01</strain>
        <tissue evidence="2">Testis</tissue>
    </source>
</reference>
<name>A0A498NLJ0_LABRO</name>